<dbReference type="Proteomes" id="UP000092445">
    <property type="component" value="Unassembled WGS sequence"/>
</dbReference>
<keyword evidence="2" id="KW-1185">Reference proteome</keyword>
<proteinExistence type="predicted"/>
<evidence type="ECO:0000313" key="1">
    <source>
        <dbReference type="EnsemblMetazoa" id="GPAI032991-PA"/>
    </source>
</evidence>
<reference evidence="2" key="1">
    <citation type="submission" date="2014-03" db="EMBL/GenBank/DDBJ databases">
        <authorList>
            <person name="Aksoy S."/>
            <person name="Warren W."/>
            <person name="Wilson R.K."/>
        </authorList>
    </citation>
    <scope>NUCLEOTIDE SEQUENCE [LARGE SCALE GENOMIC DNA]</scope>
    <source>
        <strain evidence="2">IAEA</strain>
    </source>
</reference>
<name>A0A1B0A336_GLOPL</name>
<dbReference type="AlphaFoldDB" id="A0A1B0A336"/>
<dbReference type="VEuPathDB" id="VectorBase:GPAI032991"/>
<protein>
    <submittedName>
        <fullName evidence="1">Uncharacterized protein</fullName>
    </submittedName>
</protein>
<accession>A0A1B0A336</accession>
<organism evidence="1 2">
    <name type="scientific">Glossina pallidipes</name>
    <name type="common">Tsetse fly</name>
    <dbReference type="NCBI Taxonomy" id="7398"/>
    <lineage>
        <taxon>Eukaryota</taxon>
        <taxon>Metazoa</taxon>
        <taxon>Ecdysozoa</taxon>
        <taxon>Arthropoda</taxon>
        <taxon>Hexapoda</taxon>
        <taxon>Insecta</taxon>
        <taxon>Pterygota</taxon>
        <taxon>Neoptera</taxon>
        <taxon>Endopterygota</taxon>
        <taxon>Diptera</taxon>
        <taxon>Brachycera</taxon>
        <taxon>Muscomorpha</taxon>
        <taxon>Hippoboscoidea</taxon>
        <taxon>Glossinidae</taxon>
        <taxon>Glossina</taxon>
    </lineage>
</organism>
<dbReference type="EnsemblMetazoa" id="GPAI032991-RA">
    <property type="protein sequence ID" value="GPAI032991-PA"/>
    <property type="gene ID" value="GPAI032991"/>
</dbReference>
<reference evidence="1" key="2">
    <citation type="submission" date="2020-05" db="UniProtKB">
        <authorList>
            <consortium name="EnsemblMetazoa"/>
        </authorList>
    </citation>
    <scope>IDENTIFICATION</scope>
    <source>
        <strain evidence="1">IAEA</strain>
    </source>
</reference>
<sequence>MRQMRRMCSSTACAKVNGNNTLKVIFVRKTWFPRFDSEKPLNDNDDDNDDDDDDDILKFKIFIHLSMGKIHFREDLNMLTVLSHFTQQRKRLRRCQLPRNL</sequence>
<evidence type="ECO:0000313" key="2">
    <source>
        <dbReference type="Proteomes" id="UP000092445"/>
    </source>
</evidence>